<protein>
    <submittedName>
        <fullName evidence="8">RagB/SusD family nutrient uptake outer membrane protein</fullName>
    </submittedName>
</protein>
<dbReference type="PROSITE" id="PS51257">
    <property type="entry name" value="PROKAR_LIPOPROTEIN"/>
    <property type="match status" value="1"/>
</dbReference>
<gene>
    <name evidence="8" type="ORF">OCK74_25970</name>
</gene>
<dbReference type="InterPro" id="IPR011990">
    <property type="entry name" value="TPR-like_helical_dom_sf"/>
</dbReference>
<evidence type="ECO:0000256" key="5">
    <source>
        <dbReference type="ARBA" id="ARBA00023237"/>
    </source>
</evidence>
<comment type="caution">
    <text evidence="8">The sequence shown here is derived from an EMBL/GenBank/DDBJ whole genome shotgun (WGS) entry which is preliminary data.</text>
</comment>
<evidence type="ECO:0000256" key="1">
    <source>
        <dbReference type="ARBA" id="ARBA00004442"/>
    </source>
</evidence>
<dbReference type="CDD" id="cd08977">
    <property type="entry name" value="SusD"/>
    <property type="match status" value="1"/>
</dbReference>
<reference evidence="8" key="1">
    <citation type="submission" date="2022-09" db="EMBL/GenBank/DDBJ databases">
        <authorList>
            <person name="Yuan C."/>
            <person name="Ke Z."/>
        </authorList>
    </citation>
    <scope>NUCLEOTIDE SEQUENCE</scope>
    <source>
        <strain evidence="8">LB-8</strain>
    </source>
</reference>
<dbReference type="Proteomes" id="UP001155483">
    <property type="component" value="Unassembled WGS sequence"/>
</dbReference>
<reference evidence="8" key="2">
    <citation type="submission" date="2023-04" db="EMBL/GenBank/DDBJ databases">
        <title>Paracnuella aquatica gen. nov., sp. nov., a member of the family Chitinophagaceae isolated from a hot spring.</title>
        <authorList>
            <person name="Wang C."/>
        </authorList>
    </citation>
    <scope>NUCLEOTIDE SEQUENCE</scope>
    <source>
        <strain evidence="8">LB-8</strain>
    </source>
</reference>
<evidence type="ECO:0000256" key="4">
    <source>
        <dbReference type="ARBA" id="ARBA00023136"/>
    </source>
</evidence>
<organism evidence="8 9">
    <name type="scientific">Paraflavisolibacter caeni</name>
    <dbReference type="NCBI Taxonomy" id="2982496"/>
    <lineage>
        <taxon>Bacteria</taxon>
        <taxon>Pseudomonadati</taxon>
        <taxon>Bacteroidota</taxon>
        <taxon>Chitinophagia</taxon>
        <taxon>Chitinophagales</taxon>
        <taxon>Chitinophagaceae</taxon>
        <taxon>Paraflavisolibacter</taxon>
    </lineage>
</organism>
<keyword evidence="9" id="KW-1185">Reference proteome</keyword>
<accession>A0A9X3BKA8</accession>
<dbReference type="AlphaFoldDB" id="A0A9X3BKA8"/>
<name>A0A9X3BKA8_9BACT</name>
<sequence>MRTIKLLLMLVAAISFTGCKKFLEKPPQGKLQEDEALVDEASLQAFLNGTFNTQATEIYNGRLWFINDLMSDEVNGVLYTEDNGEIYNRRTSIFGAFKNDTYTRIYQNIYRANKVLEKLSLASGNKNKIEGEAKFIRGLMHFEAVRMWAQPWGFSADNSHLGVPVRTAPNIDVIDRSTVKQVYDFVVADLQAAEQLLPDAPVLGYPSKWSAKAVLAKVYFQQNNFAKAFDYANQVISSNKFAMDNMQTKRFSLSDSKEIIYGFKNTQSVLEPGSELRDRYRSDGTNFSPNNDFKVTDQFFNLATQPGDQRAAWYTTINGYHPITKYNANQFNVSIIHLTEIKLIRAESGAELGSANLAIAIGDINDILSRAYAGTSMNLPANASAADVIRVTRIQRELELIGEGNRLQEIKRITARTNASPDRRGASAFCPGLVLQFPQGEHSGNTNFIMNIEGGCN</sequence>
<evidence type="ECO:0000256" key="2">
    <source>
        <dbReference type="ARBA" id="ARBA00006275"/>
    </source>
</evidence>
<dbReference type="EMBL" id="JAOTIF010000038">
    <property type="protein sequence ID" value="MCU7552593.1"/>
    <property type="molecule type" value="Genomic_DNA"/>
</dbReference>
<dbReference type="Pfam" id="PF07980">
    <property type="entry name" value="SusD_RagB"/>
    <property type="match status" value="1"/>
</dbReference>
<dbReference type="InterPro" id="IPR033985">
    <property type="entry name" value="SusD-like_N"/>
</dbReference>
<dbReference type="Pfam" id="PF14322">
    <property type="entry name" value="SusD-like_3"/>
    <property type="match status" value="1"/>
</dbReference>
<dbReference type="SUPFAM" id="SSF48452">
    <property type="entry name" value="TPR-like"/>
    <property type="match status" value="1"/>
</dbReference>
<feature type="domain" description="SusD-like N-terminal" evidence="7">
    <location>
        <begin position="21"/>
        <end position="219"/>
    </location>
</feature>
<proteinExistence type="inferred from homology"/>
<keyword evidence="5" id="KW-0998">Cell outer membrane</keyword>
<dbReference type="RefSeq" id="WP_279300030.1">
    <property type="nucleotide sequence ID" value="NZ_JAOTIF010000038.1"/>
</dbReference>
<evidence type="ECO:0000256" key="3">
    <source>
        <dbReference type="ARBA" id="ARBA00022729"/>
    </source>
</evidence>
<keyword evidence="3" id="KW-0732">Signal</keyword>
<dbReference type="InterPro" id="IPR012944">
    <property type="entry name" value="SusD_RagB_dom"/>
</dbReference>
<evidence type="ECO:0000313" key="9">
    <source>
        <dbReference type="Proteomes" id="UP001155483"/>
    </source>
</evidence>
<dbReference type="GO" id="GO:0009279">
    <property type="term" value="C:cell outer membrane"/>
    <property type="evidence" value="ECO:0007669"/>
    <property type="project" value="UniProtKB-SubCell"/>
</dbReference>
<comment type="similarity">
    <text evidence="2">Belongs to the SusD family.</text>
</comment>
<feature type="domain" description="RagB/SusD" evidence="6">
    <location>
        <begin position="322"/>
        <end position="415"/>
    </location>
</feature>
<evidence type="ECO:0000259" key="6">
    <source>
        <dbReference type="Pfam" id="PF07980"/>
    </source>
</evidence>
<evidence type="ECO:0000259" key="7">
    <source>
        <dbReference type="Pfam" id="PF14322"/>
    </source>
</evidence>
<comment type="subcellular location">
    <subcellularLocation>
        <location evidence="1">Cell outer membrane</location>
    </subcellularLocation>
</comment>
<dbReference type="Gene3D" id="1.25.40.390">
    <property type="match status" value="1"/>
</dbReference>
<evidence type="ECO:0000313" key="8">
    <source>
        <dbReference type="EMBL" id="MCU7552593.1"/>
    </source>
</evidence>
<keyword evidence="4" id="KW-0472">Membrane</keyword>